<dbReference type="InterPro" id="IPR015813">
    <property type="entry name" value="Pyrv/PenolPyrv_kinase-like_dom"/>
</dbReference>
<evidence type="ECO:0000256" key="6">
    <source>
        <dbReference type="ARBA" id="ARBA00056497"/>
    </source>
</evidence>
<dbReference type="InterPro" id="IPR040442">
    <property type="entry name" value="Pyrv_kinase-like_dom_sf"/>
</dbReference>
<keyword evidence="7 10" id="KW-0479">Metal-binding</keyword>
<dbReference type="NCBIfam" id="NF001452">
    <property type="entry name" value="PRK00311.1"/>
    <property type="match status" value="1"/>
</dbReference>
<accession>A0A388TH77</accession>
<dbReference type="UniPathway" id="UPA00028">
    <property type="reaction ID" value="UER00003"/>
</dbReference>
<comment type="pathway">
    <text evidence="1 7">Cofactor biosynthesis; (R)-pantothenate biosynthesis; (R)-pantoate from 3-methyl-2-oxobutanoate: step 1/2.</text>
</comment>
<evidence type="ECO:0000256" key="3">
    <source>
        <dbReference type="ARBA" id="ARBA00011424"/>
    </source>
</evidence>
<keyword evidence="7 10" id="KW-0460">Magnesium</keyword>
<dbReference type="PANTHER" id="PTHR20881">
    <property type="entry name" value="3-METHYL-2-OXOBUTANOATE HYDROXYMETHYLTRANSFERASE"/>
    <property type="match status" value="1"/>
</dbReference>
<comment type="subunit">
    <text evidence="3 7">Homodecamer; pentamer of dimers.</text>
</comment>
<dbReference type="FunFam" id="3.20.20.60:FF:000003">
    <property type="entry name" value="3-methyl-2-oxobutanoate hydroxymethyltransferase"/>
    <property type="match status" value="1"/>
</dbReference>
<evidence type="ECO:0000313" key="12">
    <source>
        <dbReference type="Proteomes" id="UP000275925"/>
    </source>
</evidence>
<feature type="active site" description="Proton acceptor" evidence="7 8">
    <location>
        <position position="181"/>
    </location>
</feature>
<dbReference type="GO" id="GO:0000287">
    <property type="term" value="F:magnesium ion binding"/>
    <property type="evidence" value="ECO:0007669"/>
    <property type="project" value="TreeGrafter"/>
</dbReference>
<dbReference type="GO" id="GO:0003864">
    <property type="term" value="F:3-methyl-2-oxobutanoate hydroxymethyltransferase activity"/>
    <property type="evidence" value="ECO:0007669"/>
    <property type="project" value="UniProtKB-UniRule"/>
</dbReference>
<dbReference type="PIRSF" id="PIRSF000388">
    <property type="entry name" value="Pantoate_hydroxy_MeTrfase"/>
    <property type="match status" value="1"/>
</dbReference>
<evidence type="ECO:0000256" key="5">
    <source>
        <dbReference type="ARBA" id="ARBA00022679"/>
    </source>
</evidence>
<feature type="binding site" evidence="7 10">
    <location>
        <position position="81"/>
    </location>
    <ligand>
        <name>Mg(2+)</name>
        <dbReference type="ChEBI" id="CHEBI:18420"/>
    </ligand>
</feature>
<dbReference type="Gene3D" id="3.20.20.60">
    <property type="entry name" value="Phosphoenolpyruvate-binding domains"/>
    <property type="match status" value="1"/>
</dbReference>
<proteinExistence type="inferred from homology"/>
<evidence type="ECO:0000256" key="7">
    <source>
        <dbReference type="HAMAP-Rule" id="MF_00156"/>
    </source>
</evidence>
<dbReference type="NCBIfam" id="TIGR00222">
    <property type="entry name" value="panB"/>
    <property type="match status" value="1"/>
</dbReference>
<feature type="binding site" evidence="7 10">
    <location>
        <position position="42"/>
    </location>
    <ligand>
        <name>Mg(2+)</name>
        <dbReference type="ChEBI" id="CHEBI:18420"/>
    </ligand>
</feature>
<dbReference type="GO" id="GO:0032259">
    <property type="term" value="P:methylation"/>
    <property type="evidence" value="ECO:0007669"/>
    <property type="project" value="UniProtKB-KW"/>
</dbReference>
<evidence type="ECO:0000313" key="11">
    <source>
        <dbReference type="EMBL" id="GBR76260.1"/>
    </source>
</evidence>
<comment type="cofactor">
    <cofactor evidence="7 10">
        <name>Mg(2+)</name>
        <dbReference type="ChEBI" id="CHEBI:18420"/>
    </cofactor>
    <text evidence="7 10">Binds 1 Mg(2+) ion per subunit.</text>
</comment>
<dbReference type="EC" id="2.1.2.11" evidence="7"/>
<comment type="catalytic activity">
    <reaction evidence="7">
        <text>(6R)-5,10-methylene-5,6,7,8-tetrahydrofolate + 3-methyl-2-oxobutanoate + H2O = 2-dehydropantoate + (6S)-5,6,7,8-tetrahydrofolate</text>
        <dbReference type="Rhea" id="RHEA:11824"/>
        <dbReference type="ChEBI" id="CHEBI:11561"/>
        <dbReference type="ChEBI" id="CHEBI:11851"/>
        <dbReference type="ChEBI" id="CHEBI:15377"/>
        <dbReference type="ChEBI" id="CHEBI:15636"/>
        <dbReference type="ChEBI" id="CHEBI:57453"/>
        <dbReference type="EC" id="2.1.2.11"/>
    </reaction>
</comment>
<dbReference type="Pfam" id="PF02548">
    <property type="entry name" value="Pantoate_transf"/>
    <property type="match status" value="1"/>
</dbReference>
<evidence type="ECO:0000256" key="9">
    <source>
        <dbReference type="PIRSR" id="PIRSR000388-2"/>
    </source>
</evidence>
<dbReference type="AlphaFoldDB" id="A0A388TH77"/>
<evidence type="ECO:0000256" key="1">
    <source>
        <dbReference type="ARBA" id="ARBA00005033"/>
    </source>
</evidence>
<comment type="subcellular location">
    <subcellularLocation>
        <location evidence="7">Cytoplasm</location>
    </subcellularLocation>
</comment>
<feature type="binding site" evidence="7 9">
    <location>
        <position position="111"/>
    </location>
    <ligand>
        <name>3-methyl-2-oxobutanoate</name>
        <dbReference type="ChEBI" id="CHEBI:11851"/>
    </ligand>
</feature>
<keyword evidence="7" id="KW-0963">Cytoplasm</keyword>
<evidence type="ECO:0000256" key="4">
    <source>
        <dbReference type="ARBA" id="ARBA00022655"/>
    </source>
</evidence>
<evidence type="ECO:0000256" key="2">
    <source>
        <dbReference type="ARBA" id="ARBA00008676"/>
    </source>
</evidence>
<comment type="caution">
    <text evidence="11">The sequence shown here is derived from an EMBL/GenBank/DDBJ whole genome shotgun (WGS) entry which is preliminary data.</text>
</comment>
<name>A0A388TH77_9BACT</name>
<dbReference type="CDD" id="cd06557">
    <property type="entry name" value="KPHMT-like"/>
    <property type="match status" value="1"/>
</dbReference>
<keyword evidence="5 7" id="KW-0808">Transferase</keyword>
<evidence type="ECO:0000256" key="10">
    <source>
        <dbReference type="PIRSR" id="PIRSR000388-3"/>
    </source>
</evidence>
<feature type="binding site" evidence="7 9">
    <location>
        <position position="81"/>
    </location>
    <ligand>
        <name>3-methyl-2-oxobutanoate</name>
        <dbReference type="ChEBI" id="CHEBI:11851"/>
    </ligand>
</feature>
<feature type="binding site" evidence="7 10">
    <location>
        <position position="113"/>
    </location>
    <ligand>
        <name>Mg(2+)</name>
        <dbReference type="ChEBI" id="CHEBI:18420"/>
    </ligand>
</feature>
<dbReference type="GO" id="GO:0008168">
    <property type="term" value="F:methyltransferase activity"/>
    <property type="evidence" value="ECO:0007669"/>
    <property type="project" value="UniProtKB-KW"/>
</dbReference>
<feature type="binding site" evidence="7 9">
    <location>
        <begin position="42"/>
        <end position="43"/>
    </location>
    <ligand>
        <name>3-methyl-2-oxobutanoate</name>
        <dbReference type="ChEBI" id="CHEBI:11851"/>
    </ligand>
</feature>
<protein>
    <recommendedName>
        <fullName evidence="7">3-methyl-2-oxobutanoate hydroxymethyltransferase</fullName>
        <ecNumber evidence="7">2.1.2.11</ecNumber>
    </recommendedName>
    <alternativeName>
        <fullName evidence="7">Ketopantoate hydroxymethyltransferase</fullName>
        <shortName evidence="7">KPHMT</shortName>
    </alternativeName>
</protein>
<keyword evidence="4 7" id="KW-0566">Pantothenate biosynthesis</keyword>
<dbReference type="GO" id="GO:0005737">
    <property type="term" value="C:cytoplasm"/>
    <property type="evidence" value="ECO:0007669"/>
    <property type="project" value="UniProtKB-SubCell"/>
</dbReference>
<keyword evidence="12" id="KW-1185">Reference proteome</keyword>
<gene>
    <name evidence="7 11" type="primary">panB</name>
    <name evidence="11" type="ORF">NO2_0837</name>
</gene>
<dbReference type="PANTHER" id="PTHR20881:SF0">
    <property type="entry name" value="3-METHYL-2-OXOBUTANOATE HYDROXYMETHYLTRANSFERASE"/>
    <property type="match status" value="1"/>
</dbReference>
<sequence>METIAKLQAKKNKEKITMLTAYAASLAAVFNKTAVDMLLVGDSLGTVFQGQKDTLAVTLDEMIYHATVVRRGAPDKFIVVDLPFMSYQVNPEKSLSNAGKIMKRTGANAVKLEGASELVLESVRRLTAIGIPVVGHLGFTPQSVNGLSGYRVQGKDRAAARKIQAEAKALEKAGAFMLVLEMLPARLAKEITRALKIPTIGIGAGADCDGQVLVCDDMLGLYPRAPRFVKRYAQLDTVISQAADTYITEVKAQKFPGAEHSF</sequence>
<dbReference type="EMBL" id="BGZO01000020">
    <property type="protein sequence ID" value="GBR76260.1"/>
    <property type="molecule type" value="Genomic_DNA"/>
</dbReference>
<dbReference type="GO" id="GO:0015940">
    <property type="term" value="P:pantothenate biosynthetic process"/>
    <property type="evidence" value="ECO:0007669"/>
    <property type="project" value="UniProtKB-UniRule"/>
</dbReference>
<dbReference type="Proteomes" id="UP000275925">
    <property type="component" value="Unassembled WGS sequence"/>
</dbReference>
<comment type="similarity">
    <text evidence="2 7">Belongs to the PanB family.</text>
</comment>
<comment type="function">
    <text evidence="6 7">Catalyzes the reversible reaction in which hydroxymethyl group from 5,10-methylenetetrahydrofolate is transferred onto alpha-ketoisovalerate to form ketopantoate.</text>
</comment>
<dbReference type="InterPro" id="IPR003700">
    <property type="entry name" value="Pantoate_hydroxy_MeTrfase"/>
</dbReference>
<dbReference type="SUPFAM" id="SSF51621">
    <property type="entry name" value="Phosphoenolpyruvate/pyruvate domain"/>
    <property type="match status" value="1"/>
</dbReference>
<evidence type="ECO:0000256" key="8">
    <source>
        <dbReference type="PIRSR" id="PIRSR000388-1"/>
    </source>
</evidence>
<reference evidence="11 12" key="1">
    <citation type="journal article" date="2019" name="ISME J.">
        <title>Genome analyses of uncultured TG2/ZB3 bacteria in 'Margulisbacteria' specifically attached to ectosymbiotic spirochetes of protists in the termite gut.</title>
        <authorList>
            <person name="Utami Y.D."/>
            <person name="Kuwahara H."/>
            <person name="Igai K."/>
            <person name="Murakami T."/>
            <person name="Sugaya K."/>
            <person name="Morikawa T."/>
            <person name="Nagura Y."/>
            <person name="Yuki M."/>
            <person name="Deevong P."/>
            <person name="Inoue T."/>
            <person name="Kihara K."/>
            <person name="Lo N."/>
            <person name="Yamada A."/>
            <person name="Ohkuma M."/>
            <person name="Hongoh Y."/>
        </authorList>
    </citation>
    <scope>NUCLEOTIDE SEQUENCE [LARGE SCALE GENOMIC DNA]</scope>
    <source>
        <strain evidence="11">NkOx7-02</strain>
    </source>
</reference>
<organism evidence="11 12">
    <name type="scientific">Candidatus Termititenax persephonae</name>
    <dbReference type="NCBI Taxonomy" id="2218525"/>
    <lineage>
        <taxon>Bacteria</taxon>
        <taxon>Bacillati</taxon>
        <taxon>Candidatus Margulisiibacteriota</taxon>
        <taxon>Candidatus Termititenacia</taxon>
        <taxon>Candidatus Termititenacales</taxon>
        <taxon>Candidatus Termititenacaceae</taxon>
        <taxon>Candidatus Termititenax</taxon>
    </lineage>
</organism>
<dbReference type="HAMAP" id="MF_00156">
    <property type="entry name" value="PanB"/>
    <property type="match status" value="1"/>
</dbReference>